<name>A4BJC4_9GAMM</name>
<reference evidence="8 9" key="1">
    <citation type="submission" date="2006-02" db="EMBL/GenBank/DDBJ databases">
        <authorList>
            <person name="Pinhassi J."/>
            <person name="Pedros-Alio C."/>
            <person name="Ferriera S."/>
            <person name="Johnson J."/>
            <person name="Kravitz S."/>
            <person name="Halpern A."/>
            <person name="Remington K."/>
            <person name="Beeson K."/>
            <person name="Tran B."/>
            <person name="Rogers Y.-H."/>
            <person name="Friedman R."/>
            <person name="Venter J.C."/>
        </authorList>
    </citation>
    <scope>NUCLEOTIDE SEQUENCE [LARGE SCALE GENOMIC DNA]</scope>
    <source>
        <strain evidence="8 9">MED297</strain>
    </source>
</reference>
<feature type="domain" description="Exonuclease" evidence="7">
    <location>
        <begin position="6"/>
        <end position="179"/>
    </location>
</feature>
<dbReference type="CDD" id="cd06135">
    <property type="entry name" value="Orn"/>
    <property type="match status" value="1"/>
</dbReference>
<feature type="active site" evidence="6">
    <location>
        <position position="128"/>
    </location>
</feature>
<comment type="subcellular location">
    <subcellularLocation>
        <location evidence="6">Cytoplasm</location>
    </subcellularLocation>
</comment>
<dbReference type="STRING" id="314283.MED297_03245"/>
<dbReference type="SMART" id="SM00479">
    <property type="entry name" value="EXOIII"/>
    <property type="match status" value="1"/>
</dbReference>
<keyword evidence="9" id="KW-1185">Reference proteome</keyword>
<dbReference type="InterPro" id="IPR012337">
    <property type="entry name" value="RNaseH-like_sf"/>
</dbReference>
<dbReference type="AlphaFoldDB" id="A4BJC4"/>
<dbReference type="InterPro" id="IPR013520">
    <property type="entry name" value="Ribonucl_H"/>
</dbReference>
<evidence type="ECO:0000256" key="1">
    <source>
        <dbReference type="ARBA" id="ARBA00009921"/>
    </source>
</evidence>
<dbReference type="RefSeq" id="WP_008047353.1">
    <property type="nucleotide sequence ID" value="NZ_CH724154.1"/>
</dbReference>
<evidence type="ECO:0000256" key="4">
    <source>
        <dbReference type="ARBA" id="ARBA00022839"/>
    </source>
</evidence>
<dbReference type="GO" id="GO:0005737">
    <property type="term" value="C:cytoplasm"/>
    <property type="evidence" value="ECO:0007669"/>
    <property type="project" value="UniProtKB-SubCell"/>
</dbReference>
<comment type="function">
    <text evidence="6">3'-to-5' exoribonuclease specific for small oligoribonucleotides.</text>
</comment>
<evidence type="ECO:0000313" key="9">
    <source>
        <dbReference type="Proteomes" id="UP000005953"/>
    </source>
</evidence>
<comment type="similarity">
    <text evidence="1 6">Belongs to the oligoribonuclease family.</text>
</comment>
<dbReference type="Proteomes" id="UP000005953">
    <property type="component" value="Unassembled WGS sequence"/>
</dbReference>
<dbReference type="GO" id="GO:0003676">
    <property type="term" value="F:nucleic acid binding"/>
    <property type="evidence" value="ECO:0007669"/>
    <property type="project" value="InterPro"/>
</dbReference>
<dbReference type="Pfam" id="PF00929">
    <property type="entry name" value="RNase_T"/>
    <property type="match status" value="1"/>
</dbReference>
<dbReference type="HAMAP" id="MF_00045">
    <property type="entry name" value="Oligoribonuclease"/>
    <property type="match status" value="1"/>
</dbReference>
<evidence type="ECO:0000256" key="2">
    <source>
        <dbReference type="ARBA" id="ARBA00022722"/>
    </source>
</evidence>
<dbReference type="HOGENOM" id="CLU_064761_2_0_6"/>
<keyword evidence="2 6" id="KW-0540">Nuclease</keyword>
<dbReference type="SUPFAM" id="SSF53098">
    <property type="entry name" value="Ribonuclease H-like"/>
    <property type="match status" value="1"/>
</dbReference>
<dbReference type="OrthoDB" id="9801329at2"/>
<dbReference type="PANTHER" id="PTHR11046:SF0">
    <property type="entry name" value="OLIGORIBONUCLEASE, MITOCHONDRIAL"/>
    <property type="match status" value="1"/>
</dbReference>
<evidence type="ECO:0000256" key="5">
    <source>
        <dbReference type="ARBA" id="ARBA00070964"/>
    </source>
</evidence>
<evidence type="ECO:0000256" key="6">
    <source>
        <dbReference type="HAMAP-Rule" id="MF_00045"/>
    </source>
</evidence>
<organism evidence="8 9">
    <name type="scientific">Reinekea blandensis MED297</name>
    <dbReference type="NCBI Taxonomy" id="314283"/>
    <lineage>
        <taxon>Bacteria</taxon>
        <taxon>Pseudomonadati</taxon>
        <taxon>Pseudomonadota</taxon>
        <taxon>Gammaproteobacteria</taxon>
        <taxon>Oceanospirillales</taxon>
        <taxon>Saccharospirillaceae</taxon>
        <taxon>Reinekea</taxon>
    </lineage>
</organism>
<comment type="caution">
    <text evidence="8">The sequence shown here is derived from an EMBL/GenBank/DDBJ whole genome shotgun (WGS) entry which is preliminary data.</text>
</comment>
<evidence type="ECO:0000256" key="3">
    <source>
        <dbReference type="ARBA" id="ARBA00022801"/>
    </source>
</evidence>
<accession>A4BJC4</accession>
<dbReference type="NCBIfam" id="NF003765">
    <property type="entry name" value="PRK05359.1"/>
    <property type="match status" value="1"/>
</dbReference>
<keyword evidence="4 6" id="KW-0269">Exonuclease</keyword>
<dbReference type="FunFam" id="3.30.420.10:FF:000003">
    <property type="entry name" value="Oligoribonuclease"/>
    <property type="match status" value="1"/>
</dbReference>
<evidence type="ECO:0000313" key="8">
    <source>
        <dbReference type="EMBL" id="EAR07782.1"/>
    </source>
</evidence>
<gene>
    <name evidence="6" type="primary">orn</name>
    <name evidence="8" type="ORF">MED297_03245</name>
</gene>
<dbReference type="Gene3D" id="3.30.420.10">
    <property type="entry name" value="Ribonuclease H-like superfamily/Ribonuclease H"/>
    <property type="match status" value="1"/>
</dbReference>
<dbReference type="PANTHER" id="PTHR11046">
    <property type="entry name" value="OLIGORIBONUCLEASE, MITOCHONDRIAL"/>
    <property type="match status" value="1"/>
</dbReference>
<dbReference type="GO" id="GO:0006259">
    <property type="term" value="P:DNA metabolic process"/>
    <property type="evidence" value="ECO:0007669"/>
    <property type="project" value="UniProtKB-ARBA"/>
</dbReference>
<evidence type="ECO:0000259" key="7">
    <source>
        <dbReference type="SMART" id="SM00479"/>
    </source>
</evidence>
<dbReference type="EMBL" id="AAOE01000032">
    <property type="protein sequence ID" value="EAR07782.1"/>
    <property type="molecule type" value="Genomic_DNA"/>
</dbReference>
<protein>
    <recommendedName>
        <fullName evidence="5 6">Oligoribonuclease</fullName>
        <ecNumber evidence="6">3.1.-.-</ecNumber>
    </recommendedName>
</protein>
<dbReference type="InterPro" id="IPR022894">
    <property type="entry name" value="Oligoribonuclease"/>
</dbReference>
<dbReference type="GO" id="GO:0000175">
    <property type="term" value="F:3'-5'-RNA exonuclease activity"/>
    <property type="evidence" value="ECO:0007669"/>
    <property type="project" value="InterPro"/>
</dbReference>
<dbReference type="InterPro" id="IPR036397">
    <property type="entry name" value="RNaseH_sf"/>
</dbReference>
<dbReference type="EC" id="3.1.-.-" evidence="6"/>
<keyword evidence="6" id="KW-0963">Cytoplasm</keyword>
<proteinExistence type="inferred from homology"/>
<sequence length="182" mass="20541">MEKKSNLIWIDLEMTGLNPETDQILEIATIVTDKDLNVLAEGPSLVIHQSDAVLDGMDEWCTTHHGESGLTEKVRNSSISVAQAEAETLAFVEQWVEPGCSPLCGNSIWQDRRFLIRYMPALDSYCHYRNIDVSTLKELAARWRPELLNGVKKAGSHRALDDIKESIAELAYYRDSFMVLES</sequence>
<keyword evidence="3 6" id="KW-0378">Hydrolase</keyword>